<dbReference type="InterPro" id="IPR036052">
    <property type="entry name" value="TrpB-like_PALP_sf"/>
</dbReference>
<protein>
    <submittedName>
        <fullName evidence="11">TfdA family Taurine catabolism dioxygenase TauD</fullName>
    </submittedName>
</protein>
<dbReference type="NCBIfam" id="TIGR01274">
    <property type="entry name" value="ACC_deam"/>
    <property type="match status" value="1"/>
</dbReference>
<dbReference type="RefSeq" id="XP_049138940.1">
    <property type="nucleotide sequence ID" value="XM_049281797.1"/>
</dbReference>
<accession>A0A9Q8WBN6</accession>
<dbReference type="PANTHER" id="PTHR43780">
    <property type="entry name" value="1-AMINOCYCLOPROPANE-1-CARBOXYLATE DEAMINASE-RELATED"/>
    <property type="match status" value="1"/>
</dbReference>
<feature type="transmembrane region" description="Helical" evidence="8">
    <location>
        <begin position="1014"/>
        <end position="1035"/>
    </location>
</feature>
<keyword evidence="12" id="KW-1185">Reference proteome</keyword>
<evidence type="ECO:0000256" key="3">
    <source>
        <dbReference type="ARBA" id="ARBA00008639"/>
    </source>
</evidence>
<dbReference type="GO" id="GO:0009310">
    <property type="term" value="P:amine catabolic process"/>
    <property type="evidence" value="ECO:0007669"/>
    <property type="project" value="InterPro"/>
</dbReference>
<evidence type="ECO:0000259" key="9">
    <source>
        <dbReference type="Pfam" id="PF00291"/>
    </source>
</evidence>
<dbReference type="PANTHER" id="PTHR43780:SF2">
    <property type="entry name" value="1-AMINOCYCLOPROPANE-1-CARBOXYLATE DEAMINASE-RELATED"/>
    <property type="match status" value="1"/>
</dbReference>
<feature type="domain" description="Tryptophan synthase beta chain-like PALP" evidence="9">
    <location>
        <begin position="612"/>
        <end position="925"/>
    </location>
</feature>
<dbReference type="FunFam" id="3.60.130.10:FF:000009">
    <property type="entry name" value="Putative Taurine catabolism dioxygenase TauD"/>
    <property type="match status" value="1"/>
</dbReference>
<evidence type="ECO:0000313" key="12">
    <source>
        <dbReference type="Proteomes" id="UP000830671"/>
    </source>
</evidence>
<keyword evidence="6" id="KW-0560">Oxidoreductase</keyword>
<keyword evidence="8" id="KW-0812">Transmembrane</keyword>
<dbReference type="Pfam" id="PF00291">
    <property type="entry name" value="PALP"/>
    <property type="match status" value="1"/>
</dbReference>
<keyword evidence="11" id="KW-0223">Dioxygenase</keyword>
<evidence type="ECO:0000256" key="1">
    <source>
        <dbReference type="ARBA" id="ARBA00001132"/>
    </source>
</evidence>
<feature type="region of interest" description="Disordered" evidence="7">
    <location>
        <begin position="1283"/>
        <end position="1307"/>
    </location>
</feature>
<dbReference type="CDD" id="cd06449">
    <property type="entry name" value="ACCD"/>
    <property type="match status" value="1"/>
</dbReference>
<evidence type="ECO:0000256" key="6">
    <source>
        <dbReference type="ARBA" id="ARBA00023002"/>
    </source>
</evidence>
<comment type="similarity">
    <text evidence="3">Belongs to the ACC deaminase/D-cysteine desulfhydrase family.</text>
</comment>
<dbReference type="GeneID" id="73336807"/>
<dbReference type="InterPro" id="IPR042098">
    <property type="entry name" value="TauD-like_sf"/>
</dbReference>
<evidence type="ECO:0000256" key="4">
    <source>
        <dbReference type="ARBA" id="ARBA00022801"/>
    </source>
</evidence>
<evidence type="ECO:0000256" key="2">
    <source>
        <dbReference type="ARBA" id="ARBA00001933"/>
    </source>
</evidence>
<dbReference type="Gene3D" id="3.60.130.10">
    <property type="entry name" value="Clavaminate synthase-like"/>
    <property type="match status" value="1"/>
</dbReference>
<dbReference type="InterPro" id="IPR027278">
    <property type="entry name" value="ACCD_DCysDesulf"/>
</dbReference>
<dbReference type="InterPro" id="IPR001926">
    <property type="entry name" value="TrpB-like_PALP"/>
</dbReference>
<feature type="region of interest" description="Disordered" evidence="7">
    <location>
        <begin position="1178"/>
        <end position="1223"/>
    </location>
</feature>
<dbReference type="InterPro" id="IPR005965">
    <property type="entry name" value="ACP_carboxylate_deaminase"/>
</dbReference>
<proteinExistence type="inferred from homology"/>
<dbReference type="InterPro" id="IPR003819">
    <property type="entry name" value="TauD/TfdA-like"/>
</dbReference>
<feature type="compositionally biased region" description="Low complexity" evidence="7">
    <location>
        <begin position="1287"/>
        <end position="1304"/>
    </location>
</feature>
<feature type="domain" description="TauD/TfdA-like" evidence="10">
    <location>
        <begin position="98"/>
        <end position="363"/>
    </location>
</feature>
<keyword evidence="5" id="KW-0663">Pyridoxal phosphate</keyword>
<comment type="cofactor">
    <cofactor evidence="2">
        <name>pyridoxal 5'-phosphate</name>
        <dbReference type="ChEBI" id="CHEBI:597326"/>
    </cofactor>
</comment>
<dbReference type="GO" id="GO:0008660">
    <property type="term" value="F:1-aminocyclopropane-1-carboxylate deaminase activity"/>
    <property type="evidence" value="ECO:0007669"/>
    <property type="project" value="UniProtKB-EC"/>
</dbReference>
<evidence type="ECO:0000256" key="5">
    <source>
        <dbReference type="ARBA" id="ARBA00022898"/>
    </source>
</evidence>
<reference evidence="11" key="1">
    <citation type="journal article" date="2021" name="Mol. Plant Microbe Interact.">
        <title>Complete Genome Sequence of the Plant-Pathogenic Fungus Colletotrichum lupini.</title>
        <authorList>
            <person name="Baroncelli R."/>
            <person name="Pensec F."/>
            <person name="Da Lio D."/>
            <person name="Boufleur T."/>
            <person name="Vicente I."/>
            <person name="Sarrocco S."/>
            <person name="Picot A."/>
            <person name="Baraldi E."/>
            <person name="Sukno S."/>
            <person name="Thon M."/>
            <person name="Le Floch G."/>
        </authorList>
    </citation>
    <scope>NUCLEOTIDE SEQUENCE</scope>
    <source>
        <strain evidence="11">IMI 504893</strain>
    </source>
</reference>
<dbReference type="KEGG" id="clup:CLUP02_02768"/>
<dbReference type="GO" id="GO:0030170">
    <property type="term" value="F:pyridoxal phosphate binding"/>
    <property type="evidence" value="ECO:0007669"/>
    <property type="project" value="InterPro"/>
</dbReference>
<feature type="compositionally biased region" description="Basic and acidic residues" evidence="7">
    <location>
        <begin position="1180"/>
        <end position="1206"/>
    </location>
</feature>
<dbReference type="Pfam" id="PF02668">
    <property type="entry name" value="TauD"/>
    <property type="match status" value="1"/>
</dbReference>
<comment type="catalytic activity">
    <reaction evidence="1">
        <text>1-aminocyclopropane-1-carboxylate + H2O = 2-oxobutanoate + NH4(+)</text>
        <dbReference type="Rhea" id="RHEA:16933"/>
        <dbReference type="ChEBI" id="CHEBI:15377"/>
        <dbReference type="ChEBI" id="CHEBI:16763"/>
        <dbReference type="ChEBI" id="CHEBI:28938"/>
        <dbReference type="ChEBI" id="CHEBI:58360"/>
        <dbReference type="EC" id="3.5.99.7"/>
    </reaction>
</comment>
<evidence type="ECO:0000259" key="10">
    <source>
        <dbReference type="Pfam" id="PF02668"/>
    </source>
</evidence>
<dbReference type="Gene3D" id="3.40.50.1100">
    <property type="match status" value="2"/>
</dbReference>
<feature type="transmembrane region" description="Helical" evidence="8">
    <location>
        <begin position="1055"/>
        <end position="1077"/>
    </location>
</feature>
<dbReference type="Proteomes" id="UP000830671">
    <property type="component" value="Chromosome 2"/>
</dbReference>
<dbReference type="SUPFAM" id="SSF51197">
    <property type="entry name" value="Clavaminate synthase-like"/>
    <property type="match status" value="1"/>
</dbReference>
<keyword evidence="4" id="KW-0378">Hydrolase</keyword>
<dbReference type="EMBL" id="CP019474">
    <property type="protein sequence ID" value="UQC77301.1"/>
    <property type="molecule type" value="Genomic_DNA"/>
</dbReference>
<dbReference type="GO" id="GO:0019148">
    <property type="term" value="F:D-cysteine desulfhydrase activity"/>
    <property type="evidence" value="ECO:0007669"/>
    <property type="project" value="TreeGrafter"/>
</dbReference>
<gene>
    <name evidence="11" type="ORF">CLUP02_02768</name>
</gene>
<keyword evidence="8" id="KW-0472">Membrane</keyword>
<feature type="region of interest" description="Disordered" evidence="7">
    <location>
        <begin position="1"/>
        <end position="28"/>
    </location>
</feature>
<dbReference type="SUPFAM" id="SSF53686">
    <property type="entry name" value="Tryptophan synthase beta subunit-like PLP-dependent enzymes"/>
    <property type="match status" value="1"/>
</dbReference>
<evidence type="ECO:0000313" key="11">
    <source>
        <dbReference type="EMBL" id="UQC77301.1"/>
    </source>
</evidence>
<evidence type="ECO:0000256" key="8">
    <source>
        <dbReference type="SAM" id="Phobius"/>
    </source>
</evidence>
<name>A0A9Q8WBN6_9PEZI</name>
<sequence length="1355" mass="151297">MAPGALIDEPVQPSQGPWKGKNDDAPRNIFPDGIRTSGQHNPLYDALKPYAEFPKEISGPTVWHKEEFEQQPEKWTHRFNPEEVEELGRTSDAFIASNTPLTGISKSNFPLPTLGKRLTNLRKDLIDGKGFVLFKGFPANEWGPHKTAVGYMGLGTYLGYFVSQNGRGHVLGHVKDVGDDPTQIDKVRIYRTTARQFFHADDGDLVGLLCVQRSAEGGESDLVSIHAVWNELQRSHPDVAETLTKPIWYFDRKGEVSEGQEEWTRQPVFYIENGGQRRVYCKWDPYYVRSLTRFSDKGVIPPLSEEQLHALKTLEDTCQKLALHMILEVGDIQFLSNAHLLHARTAYTDHPHPAPRRHLLRLWLSTPESEGGWVLPFPDSKELKRGGIQVNNVPPRAPLDAEQTVMDCFMRDSRKAWIEILGRQDSANMNEKNDWSRDRAYTLTMTSEIEYAASTAVRPAKFGEVFRGIMTPPRGNRLHRRGESFPRCEKLIVRVSPASTEQVIEAYTHSFTSNKNDLITFVSIDPNSRWCTVPLIHPPALRPPESSPPLGLIPSDVAPRHTTHTTTLLLKTSPVLAFLPNVSLVSYSSLKPKMAAVLPEPFASIPRENFLFGPSPIEPLPRISAALGGKVNVYAKREDCNSGLAYGGNKTRKLEYLASDALAQGCDTLVSIGGVQSNHTRQVTAVAAKLGLKAALVQEKWVDWTDPVYDKVGNLQLSRLMGADVRLDPSTFGIEHKNTLANLKEELLAAGRKPYYIPAGASDHPLGGLGFARWAFEVQAQEKELGVFFDTVIVCAVTGSTMAGMVAGFKLAEKLGGKKRKVIGIDASATVKQTFDQVLRIAKNTGAKIGLEEGDITEADIILDDRFHGGVYGIPDQVTIDAIKFGASTEGFITDPVYEGKSLAGMMQLIKNEEIAAGSNVLYAHLGGQLALNAYSGIKSQYPFMFNLGIHRDFCFWCLIGDGSKVLRDQGSYKKQRPFIIDSSFSNIHCRINKTSATAKTTCHRILVHPHPPLMSVVWDIAFLCSLVITIEILLNSLITIKTLSTKKHREPSPLFLKLLGIYIMASNLWMAIKAFLSGRGIWKPQPAVERHPNYEKLMDLAQRHEYLQCHRQRKIAKENHHGDYFQHRVFTPEDDRKMWKTLLLPTIESKEEKEKREREEESKYLVDLIVQMPVLDRPCTGDERAKADEQVEADGRPEVNEQVEEHEQDEEDEQAKPDELDPHDWTVEGVLATVDYEALGLQSIPSLLKAIIKCIENSQPYQIQSLSQVPIAPAFVLHQTETGNFSTSPSQNNSPPDDSSASPFGPTFFHILHPSPKNSNLPSQLLPPHLTIHFPTQYNTFSASFATLIAKHGK</sequence>
<organism evidence="11 12">
    <name type="scientific">Colletotrichum lupini</name>
    <dbReference type="NCBI Taxonomy" id="145971"/>
    <lineage>
        <taxon>Eukaryota</taxon>
        <taxon>Fungi</taxon>
        <taxon>Dikarya</taxon>
        <taxon>Ascomycota</taxon>
        <taxon>Pezizomycotina</taxon>
        <taxon>Sordariomycetes</taxon>
        <taxon>Hypocreomycetidae</taxon>
        <taxon>Glomerellales</taxon>
        <taxon>Glomerellaceae</taxon>
        <taxon>Colletotrichum</taxon>
        <taxon>Colletotrichum acutatum species complex</taxon>
    </lineage>
</organism>
<evidence type="ECO:0000256" key="7">
    <source>
        <dbReference type="SAM" id="MobiDB-lite"/>
    </source>
</evidence>
<dbReference type="GO" id="GO:0051213">
    <property type="term" value="F:dioxygenase activity"/>
    <property type="evidence" value="ECO:0007669"/>
    <property type="project" value="UniProtKB-KW"/>
</dbReference>
<keyword evidence="8" id="KW-1133">Transmembrane helix</keyword>